<gene>
    <name evidence="4" type="ORF">E5676_scaffold5G00450</name>
</gene>
<proteinExistence type="predicted"/>
<dbReference type="PANTHER" id="PTHR14043">
    <property type="entry name" value="CCAAT DISPLACEMENT PROTEIN-RELATED"/>
    <property type="match status" value="1"/>
</dbReference>
<dbReference type="InterPro" id="IPR057476">
    <property type="entry name" value="Cux_N"/>
</dbReference>
<dbReference type="EMBL" id="SSTD01009418">
    <property type="protein sequence ID" value="TYK14218.1"/>
    <property type="molecule type" value="Genomic_DNA"/>
</dbReference>
<feature type="coiled-coil region" evidence="2">
    <location>
        <begin position="258"/>
        <end position="285"/>
    </location>
</feature>
<name>A0A5D3CSP1_CUCMM</name>
<evidence type="ECO:0000313" key="4">
    <source>
        <dbReference type="EMBL" id="TYK14218.1"/>
    </source>
</evidence>
<dbReference type="AlphaFoldDB" id="A0A5D3CSP1"/>
<evidence type="ECO:0000256" key="2">
    <source>
        <dbReference type="SAM" id="Coils"/>
    </source>
</evidence>
<evidence type="ECO:0000313" key="5">
    <source>
        <dbReference type="Proteomes" id="UP000321947"/>
    </source>
</evidence>
<reference evidence="4 5" key="1">
    <citation type="submission" date="2019-08" db="EMBL/GenBank/DDBJ databases">
        <title>Draft genome sequences of two oriental melons (Cucumis melo L. var makuwa).</title>
        <authorList>
            <person name="Kwon S.-Y."/>
        </authorList>
    </citation>
    <scope>NUCLEOTIDE SEQUENCE [LARGE SCALE GENOMIC DNA]</scope>
    <source>
        <strain evidence="5">cv. Chang Bougi</strain>
        <tissue evidence="4">Leaf</tissue>
    </source>
</reference>
<organism evidence="4 5">
    <name type="scientific">Cucumis melo var. makuwa</name>
    <name type="common">Oriental melon</name>
    <dbReference type="NCBI Taxonomy" id="1194695"/>
    <lineage>
        <taxon>Eukaryota</taxon>
        <taxon>Viridiplantae</taxon>
        <taxon>Streptophyta</taxon>
        <taxon>Embryophyta</taxon>
        <taxon>Tracheophyta</taxon>
        <taxon>Spermatophyta</taxon>
        <taxon>Magnoliopsida</taxon>
        <taxon>eudicotyledons</taxon>
        <taxon>Gunneridae</taxon>
        <taxon>Pentapetalae</taxon>
        <taxon>rosids</taxon>
        <taxon>fabids</taxon>
        <taxon>Cucurbitales</taxon>
        <taxon>Cucurbitaceae</taxon>
        <taxon>Benincaseae</taxon>
        <taxon>Cucumis</taxon>
    </lineage>
</organism>
<dbReference type="Proteomes" id="UP000321947">
    <property type="component" value="Unassembled WGS sequence"/>
</dbReference>
<keyword evidence="1 2" id="KW-0175">Coiled coil</keyword>
<dbReference type="PANTHER" id="PTHR14043:SF2">
    <property type="entry name" value="HOMEOBOX PROTEIN CUT"/>
    <property type="match status" value="1"/>
</dbReference>
<sequence>MSTNCSHSSSCGPSAWVPNQGLLSNLVVYPTPDRISHPQKVVDYPLGGRKGSVNPHDIQSMCLVGWHEPPPGRSSFEMSVIVGPKLFKVAAITTTIVPRAQPVPATTFVTPHVLQTLLCLPPLSGVLFFNHVHVQPSPPPSPSAFISQAPIWLACGQICCRRTCLCCSSAVDGGAQPSASSFRLKRRKMAANDDKIFQIPKHFSQHQDMAVRLQCLHPSSAGVAVGWVAENQENSQKNRRKLAESTRDFKKAQPEEKLNLFSSLLKSYQEEVDNLTKRAKFGENAFLNIYQKLYEAPDPYPALASIGVSAKGFCMSVAFEQHQ</sequence>
<protein>
    <submittedName>
        <fullName evidence="4">Protein CASP</fullName>
    </submittedName>
</protein>
<evidence type="ECO:0000259" key="3">
    <source>
        <dbReference type="Pfam" id="PF25398"/>
    </source>
</evidence>
<dbReference type="Pfam" id="PF25398">
    <property type="entry name" value="CUX1_N"/>
    <property type="match status" value="1"/>
</dbReference>
<feature type="domain" description="Cux N-terminal" evidence="3">
    <location>
        <begin position="228"/>
        <end position="306"/>
    </location>
</feature>
<comment type="caution">
    <text evidence="4">The sequence shown here is derived from an EMBL/GenBank/DDBJ whole genome shotgun (WGS) entry which is preliminary data.</text>
</comment>
<evidence type="ECO:0000256" key="1">
    <source>
        <dbReference type="ARBA" id="ARBA00023054"/>
    </source>
</evidence>
<accession>A0A5D3CSP1</accession>